<dbReference type="STRING" id="56857.A0A200PZC0"/>
<keyword evidence="3" id="KW-0268">Exocytosis</keyword>
<name>A0A200PZC0_MACCD</name>
<dbReference type="GO" id="GO:0000145">
    <property type="term" value="C:exocyst"/>
    <property type="evidence" value="ECO:0007669"/>
    <property type="project" value="InterPro"/>
</dbReference>
<gene>
    <name evidence="6" type="ORF">BVC80_1651g63</name>
</gene>
<dbReference type="OrthoDB" id="1922221at2759"/>
<evidence type="ECO:0000256" key="2">
    <source>
        <dbReference type="ARBA" id="ARBA00022448"/>
    </source>
</evidence>
<keyword evidence="2 3" id="KW-0813">Transport</keyword>
<dbReference type="Pfam" id="PF03081">
    <property type="entry name" value="Exo70_C"/>
    <property type="match status" value="1"/>
</dbReference>
<evidence type="ECO:0000259" key="5">
    <source>
        <dbReference type="Pfam" id="PF03081"/>
    </source>
</evidence>
<evidence type="ECO:0000313" key="7">
    <source>
        <dbReference type="Proteomes" id="UP000195402"/>
    </source>
</evidence>
<feature type="domain" description="Exocyst complex subunit Exo70 C-terminal" evidence="5">
    <location>
        <begin position="26"/>
        <end position="363"/>
    </location>
</feature>
<proteinExistence type="inferred from homology"/>
<dbReference type="InterPro" id="IPR046364">
    <property type="entry name" value="Exo70_C"/>
</dbReference>
<accession>A0A200PZC0</accession>
<evidence type="ECO:0000256" key="3">
    <source>
        <dbReference type="RuleBase" id="RU365026"/>
    </source>
</evidence>
<sequence>MIDQKWILDLDDRGYLREYDRIPFLVFTSESSKESCFKEISKEAAIHLFQFPEFVAKGKKSPEKMFRMLDLYDAISELWPEIESIFSFQSTSAVKSQAVSSLLRLGDAVRSMLSDFESAIQKDTSKSPVPGGGLHPLTRYVMNYVSFLSDYCVILSDIVADFPLPVQTPLPDSYFEIPFDFEDNATSAMVVRFAWIILVLLCKLDGKTELYKDVSLSYLFLANNLHYVISKVKNSNLKFLLGEDWITKHELKVKQYASNYERMAWSKVLSSLPNNPTAVISLEAAKECFHSFSSAFETAYRTQSSWVVTDGKLRDEIKVSIAKKIGSAYRAFYDTNRGRLRDEKNFESLVRFSPDDLGNYLSDLFYGARVSGSTSSSNSTPASSTHHSSRSR</sequence>
<dbReference type="InterPro" id="IPR004140">
    <property type="entry name" value="Exo70"/>
</dbReference>
<comment type="function">
    <text evidence="3">Component of the exocyst complex.</text>
</comment>
<dbReference type="EMBL" id="MVGT01003660">
    <property type="protein sequence ID" value="OVA03558.1"/>
    <property type="molecule type" value="Genomic_DNA"/>
</dbReference>
<protein>
    <recommendedName>
        <fullName evidence="3">Exocyst subunit Exo70 family protein</fullName>
    </recommendedName>
</protein>
<dbReference type="InParanoid" id="A0A200PZC0"/>
<feature type="region of interest" description="Disordered" evidence="4">
    <location>
        <begin position="371"/>
        <end position="392"/>
    </location>
</feature>
<comment type="similarity">
    <text evidence="1 3">Belongs to the EXO70 family.</text>
</comment>
<dbReference type="GO" id="GO:0006887">
    <property type="term" value="P:exocytosis"/>
    <property type="evidence" value="ECO:0007669"/>
    <property type="project" value="UniProtKB-KW"/>
</dbReference>
<dbReference type="Proteomes" id="UP000195402">
    <property type="component" value="Unassembled WGS sequence"/>
</dbReference>
<comment type="caution">
    <text evidence="6">The sequence shown here is derived from an EMBL/GenBank/DDBJ whole genome shotgun (WGS) entry which is preliminary data.</text>
</comment>
<dbReference type="PANTHER" id="PTHR12542">
    <property type="entry name" value="EXOCYST COMPLEX PROTEIN EXO70"/>
    <property type="match status" value="1"/>
</dbReference>
<dbReference type="InterPro" id="IPR016159">
    <property type="entry name" value="Cullin_repeat-like_dom_sf"/>
</dbReference>
<dbReference type="GO" id="GO:0015031">
    <property type="term" value="P:protein transport"/>
    <property type="evidence" value="ECO:0007669"/>
    <property type="project" value="UniProtKB-KW"/>
</dbReference>
<evidence type="ECO:0000256" key="4">
    <source>
        <dbReference type="SAM" id="MobiDB-lite"/>
    </source>
</evidence>
<feature type="compositionally biased region" description="Low complexity" evidence="4">
    <location>
        <begin position="371"/>
        <end position="386"/>
    </location>
</feature>
<evidence type="ECO:0000313" key="6">
    <source>
        <dbReference type="EMBL" id="OVA03558.1"/>
    </source>
</evidence>
<keyword evidence="7" id="KW-1185">Reference proteome</keyword>
<reference evidence="6 7" key="1">
    <citation type="journal article" date="2017" name="Mol. Plant">
        <title>The Genome of Medicinal Plant Macleaya cordata Provides New Insights into Benzylisoquinoline Alkaloids Metabolism.</title>
        <authorList>
            <person name="Liu X."/>
            <person name="Liu Y."/>
            <person name="Huang P."/>
            <person name="Ma Y."/>
            <person name="Qing Z."/>
            <person name="Tang Q."/>
            <person name="Cao H."/>
            <person name="Cheng P."/>
            <person name="Zheng Y."/>
            <person name="Yuan Z."/>
            <person name="Zhou Y."/>
            <person name="Liu J."/>
            <person name="Tang Z."/>
            <person name="Zhuo Y."/>
            <person name="Zhang Y."/>
            <person name="Yu L."/>
            <person name="Huang J."/>
            <person name="Yang P."/>
            <person name="Peng Q."/>
            <person name="Zhang J."/>
            <person name="Jiang W."/>
            <person name="Zhang Z."/>
            <person name="Lin K."/>
            <person name="Ro D.K."/>
            <person name="Chen X."/>
            <person name="Xiong X."/>
            <person name="Shang Y."/>
            <person name="Huang S."/>
            <person name="Zeng J."/>
        </authorList>
    </citation>
    <scope>NUCLEOTIDE SEQUENCE [LARGE SCALE GENOMIC DNA]</scope>
    <source>
        <strain evidence="7">cv. BLH2017</strain>
        <tissue evidence="6">Root</tissue>
    </source>
</reference>
<dbReference type="AlphaFoldDB" id="A0A200PZC0"/>
<organism evidence="6 7">
    <name type="scientific">Macleaya cordata</name>
    <name type="common">Five-seeded plume-poppy</name>
    <name type="synonym">Bocconia cordata</name>
    <dbReference type="NCBI Taxonomy" id="56857"/>
    <lineage>
        <taxon>Eukaryota</taxon>
        <taxon>Viridiplantae</taxon>
        <taxon>Streptophyta</taxon>
        <taxon>Embryophyta</taxon>
        <taxon>Tracheophyta</taxon>
        <taxon>Spermatophyta</taxon>
        <taxon>Magnoliopsida</taxon>
        <taxon>Ranunculales</taxon>
        <taxon>Papaveraceae</taxon>
        <taxon>Papaveroideae</taxon>
        <taxon>Macleaya</taxon>
    </lineage>
</organism>
<dbReference type="Gene3D" id="1.20.1280.170">
    <property type="entry name" value="Exocyst complex component Exo70"/>
    <property type="match status" value="1"/>
</dbReference>
<dbReference type="OMA" id="MIDQKWI"/>
<dbReference type="PANTHER" id="PTHR12542:SF17">
    <property type="entry name" value="EXOCYST SUBUNIT EXO70 FAMILY PROTEIN"/>
    <property type="match status" value="1"/>
</dbReference>
<evidence type="ECO:0000256" key="1">
    <source>
        <dbReference type="ARBA" id="ARBA00006756"/>
    </source>
</evidence>
<dbReference type="SUPFAM" id="SSF74788">
    <property type="entry name" value="Cullin repeat-like"/>
    <property type="match status" value="1"/>
</dbReference>
<keyword evidence="3" id="KW-0653">Protein transport</keyword>
<dbReference type="GO" id="GO:0005546">
    <property type="term" value="F:phosphatidylinositol-4,5-bisphosphate binding"/>
    <property type="evidence" value="ECO:0007669"/>
    <property type="project" value="InterPro"/>
</dbReference>